<evidence type="ECO:0000313" key="1">
    <source>
        <dbReference type="EMBL" id="RZR71643.1"/>
    </source>
</evidence>
<reference evidence="1" key="1">
    <citation type="journal article" date="2018" name="Data Brief">
        <title>Genome sequence data from 17 accessions of Ensete ventricosum, a staple food crop for millions in Ethiopia.</title>
        <authorList>
            <person name="Yemataw Z."/>
            <person name="Muzemil S."/>
            <person name="Ambachew D."/>
            <person name="Tripathi L."/>
            <person name="Tesfaye K."/>
            <person name="Chala A."/>
            <person name="Farbos A."/>
            <person name="O'Neill P."/>
            <person name="Moore K."/>
            <person name="Grant M."/>
            <person name="Studholme D.J."/>
        </authorList>
    </citation>
    <scope>NUCLEOTIDE SEQUENCE [LARGE SCALE GENOMIC DNA]</scope>
    <source>
        <tissue evidence="1">Leaf</tissue>
    </source>
</reference>
<proteinExistence type="predicted"/>
<accession>A0A444F3K1</accession>
<protein>
    <submittedName>
        <fullName evidence="1">Uncharacterized protein</fullName>
    </submittedName>
</protein>
<dbReference type="Proteomes" id="UP000290560">
    <property type="component" value="Unassembled WGS sequence"/>
</dbReference>
<name>A0A444F3K1_ENSVE</name>
<organism evidence="1">
    <name type="scientific">Ensete ventricosum</name>
    <name type="common">Abyssinian banana</name>
    <name type="synonym">Musa ensete</name>
    <dbReference type="NCBI Taxonomy" id="4639"/>
    <lineage>
        <taxon>Eukaryota</taxon>
        <taxon>Viridiplantae</taxon>
        <taxon>Streptophyta</taxon>
        <taxon>Embryophyta</taxon>
        <taxon>Tracheophyta</taxon>
        <taxon>Spermatophyta</taxon>
        <taxon>Magnoliopsida</taxon>
        <taxon>Liliopsida</taxon>
        <taxon>Zingiberales</taxon>
        <taxon>Musaceae</taxon>
        <taxon>Ensete</taxon>
    </lineage>
</organism>
<gene>
    <name evidence="1" type="ORF">BHM03_00006232</name>
</gene>
<dbReference type="EMBL" id="KV875562">
    <property type="protein sequence ID" value="RZR71643.1"/>
    <property type="molecule type" value="Genomic_DNA"/>
</dbReference>
<sequence>MNPALAKAKRLPLSPLRFLNPPRRRNYRQEIPIPPPPLIGDVQPRAPPPGPPARPMGFVVGLLLGVVVGVGLVMVFVRSENARSKSRGQLVLLVPPPLALVRCLVCFYAASVVAFARMTIEDSRKLLPAEFYPSWVVFSQRQKFSYFYLLTELFMVPLSPSIDFDLIILTAEMAQP</sequence>
<dbReference type="AlphaFoldDB" id="A0A444F3K1"/>